<keyword evidence="2" id="KW-0472">Membrane</keyword>
<evidence type="ECO:0000256" key="1">
    <source>
        <dbReference type="ARBA" id="ARBA00004370"/>
    </source>
</evidence>
<dbReference type="Pfam" id="PF07064">
    <property type="entry name" value="RIC1"/>
    <property type="match status" value="1"/>
</dbReference>
<comment type="subcellular location">
    <subcellularLocation>
        <location evidence="1">Membrane</location>
    </subcellularLocation>
</comment>
<dbReference type="Proteomes" id="UP001434883">
    <property type="component" value="Unassembled WGS sequence"/>
</dbReference>
<feature type="domain" description="RIC1 C-terminal alpha solenoid region" evidence="4">
    <location>
        <begin position="1"/>
        <end position="109"/>
    </location>
</feature>
<protein>
    <recommendedName>
        <fullName evidence="3">Protein RIC1 homolog</fullName>
    </recommendedName>
</protein>
<reference evidence="5 6" key="1">
    <citation type="submission" date="2021-06" db="EMBL/GenBank/DDBJ databases">
        <authorList>
            <person name="Palmer J.M."/>
        </authorList>
    </citation>
    <scope>NUCLEOTIDE SEQUENCE [LARGE SCALE GENOMIC DNA]</scope>
    <source>
        <strain evidence="5 6">XC_2019</strain>
        <tissue evidence="5">Muscle</tissue>
    </source>
</reference>
<evidence type="ECO:0000313" key="5">
    <source>
        <dbReference type="EMBL" id="MEQ2191670.1"/>
    </source>
</evidence>
<evidence type="ECO:0000256" key="2">
    <source>
        <dbReference type="ARBA" id="ARBA00023136"/>
    </source>
</evidence>
<dbReference type="PANTHER" id="PTHR22746:SF10">
    <property type="entry name" value="GUANINE NUCLEOTIDE EXCHANGE FACTOR SUBUNIT RIC1"/>
    <property type="match status" value="1"/>
</dbReference>
<evidence type="ECO:0000256" key="3">
    <source>
        <dbReference type="ARBA" id="ARBA00029879"/>
    </source>
</evidence>
<evidence type="ECO:0000259" key="4">
    <source>
        <dbReference type="Pfam" id="PF07064"/>
    </source>
</evidence>
<proteinExistence type="predicted"/>
<sequence length="268" mass="30393">ALMLAQSCASLPYFPHVLELMVHVVLEEEATSREPIPDPLLPTVAKFITEFPLFLQTIVHCARKTEYALWNYLFAAVGNPKDLFEECLMAQDLDTAASYLIILQEPSSTGGFEFFRNRSISLSQSADSITTGKFNLQKTFSMPSGASAKSRDVECAENMYIDMMLWRHARHLLEQVRLRDLGCFSAQLGFELIGWLCRERNRVARVDDFVSALKKLHKDFLWPFPVIPVESLSSPLKNGRCRSGEQARCSCSFAVRRLDVTFSFPYSC</sequence>
<organism evidence="5 6">
    <name type="scientific">Xenoophorus captivus</name>
    <dbReference type="NCBI Taxonomy" id="1517983"/>
    <lineage>
        <taxon>Eukaryota</taxon>
        <taxon>Metazoa</taxon>
        <taxon>Chordata</taxon>
        <taxon>Craniata</taxon>
        <taxon>Vertebrata</taxon>
        <taxon>Euteleostomi</taxon>
        <taxon>Actinopterygii</taxon>
        <taxon>Neopterygii</taxon>
        <taxon>Teleostei</taxon>
        <taxon>Neoteleostei</taxon>
        <taxon>Acanthomorphata</taxon>
        <taxon>Ovalentaria</taxon>
        <taxon>Atherinomorphae</taxon>
        <taxon>Cyprinodontiformes</taxon>
        <taxon>Goodeidae</taxon>
        <taxon>Xenoophorus</taxon>
    </lineage>
</organism>
<dbReference type="InterPro" id="IPR040096">
    <property type="entry name" value="Ric1"/>
</dbReference>
<name>A0ABV0Q781_9TELE</name>
<feature type="non-terminal residue" evidence="5">
    <location>
        <position position="1"/>
    </location>
</feature>
<accession>A0ABV0Q781</accession>
<evidence type="ECO:0000313" key="6">
    <source>
        <dbReference type="Proteomes" id="UP001434883"/>
    </source>
</evidence>
<gene>
    <name evidence="5" type="primary">RIC1</name>
    <name evidence="5" type="ORF">XENOCAPTIV_000920</name>
</gene>
<dbReference type="PANTHER" id="PTHR22746">
    <property type="entry name" value="RAB6A-GEF COMPLEX PARTNER PROTEIN 1"/>
    <property type="match status" value="1"/>
</dbReference>
<dbReference type="EMBL" id="JAHRIN010001083">
    <property type="protein sequence ID" value="MEQ2191670.1"/>
    <property type="molecule type" value="Genomic_DNA"/>
</dbReference>
<dbReference type="InterPro" id="IPR009771">
    <property type="entry name" value="RIC1_C"/>
</dbReference>
<comment type="caution">
    <text evidence="5">The sequence shown here is derived from an EMBL/GenBank/DDBJ whole genome shotgun (WGS) entry which is preliminary data.</text>
</comment>
<keyword evidence="6" id="KW-1185">Reference proteome</keyword>